<dbReference type="EMBL" id="JACGWJ010000022">
    <property type="protein sequence ID" value="KAL0329232.1"/>
    <property type="molecule type" value="Genomic_DNA"/>
</dbReference>
<proteinExistence type="predicted"/>
<reference evidence="1" key="2">
    <citation type="journal article" date="2024" name="Plant">
        <title>Genomic evolution and insights into agronomic trait innovations of Sesamum species.</title>
        <authorList>
            <person name="Miao H."/>
            <person name="Wang L."/>
            <person name="Qu L."/>
            <person name="Liu H."/>
            <person name="Sun Y."/>
            <person name="Le M."/>
            <person name="Wang Q."/>
            <person name="Wei S."/>
            <person name="Zheng Y."/>
            <person name="Lin W."/>
            <person name="Duan Y."/>
            <person name="Cao H."/>
            <person name="Xiong S."/>
            <person name="Wang X."/>
            <person name="Wei L."/>
            <person name="Li C."/>
            <person name="Ma Q."/>
            <person name="Ju M."/>
            <person name="Zhao R."/>
            <person name="Li G."/>
            <person name="Mu C."/>
            <person name="Tian Q."/>
            <person name="Mei H."/>
            <person name="Zhang T."/>
            <person name="Gao T."/>
            <person name="Zhang H."/>
        </authorList>
    </citation>
    <scope>NUCLEOTIDE SEQUENCE</scope>
    <source>
        <strain evidence="1">G02</strain>
    </source>
</reference>
<organism evidence="1">
    <name type="scientific">Sesamum radiatum</name>
    <name type="common">Black benniseed</name>
    <dbReference type="NCBI Taxonomy" id="300843"/>
    <lineage>
        <taxon>Eukaryota</taxon>
        <taxon>Viridiplantae</taxon>
        <taxon>Streptophyta</taxon>
        <taxon>Embryophyta</taxon>
        <taxon>Tracheophyta</taxon>
        <taxon>Spermatophyta</taxon>
        <taxon>Magnoliopsida</taxon>
        <taxon>eudicotyledons</taxon>
        <taxon>Gunneridae</taxon>
        <taxon>Pentapetalae</taxon>
        <taxon>asterids</taxon>
        <taxon>lamiids</taxon>
        <taxon>Lamiales</taxon>
        <taxon>Pedaliaceae</taxon>
        <taxon>Sesamum</taxon>
    </lineage>
</organism>
<comment type="caution">
    <text evidence="1">The sequence shown here is derived from an EMBL/GenBank/DDBJ whole genome shotgun (WGS) entry which is preliminary data.</text>
</comment>
<gene>
    <name evidence="1" type="ORF">Sradi_4909900</name>
</gene>
<reference evidence="1" key="1">
    <citation type="submission" date="2020-06" db="EMBL/GenBank/DDBJ databases">
        <authorList>
            <person name="Li T."/>
            <person name="Hu X."/>
            <person name="Zhang T."/>
            <person name="Song X."/>
            <person name="Zhang H."/>
            <person name="Dai N."/>
            <person name="Sheng W."/>
            <person name="Hou X."/>
            <person name="Wei L."/>
        </authorList>
    </citation>
    <scope>NUCLEOTIDE SEQUENCE</scope>
    <source>
        <strain evidence="1">G02</strain>
        <tissue evidence="1">Leaf</tissue>
    </source>
</reference>
<name>A0AAW2MFK3_SESRA</name>
<dbReference type="PANTHER" id="PTHR48475">
    <property type="entry name" value="RIBONUCLEASE H"/>
    <property type="match status" value="1"/>
</dbReference>
<accession>A0AAW2MFK3</accession>
<evidence type="ECO:0000313" key="1">
    <source>
        <dbReference type="EMBL" id="KAL0329232.1"/>
    </source>
</evidence>
<protein>
    <submittedName>
        <fullName evidence="1">Uncharacterized protein</fullName>
    </submittedName>
</protein>
<sequence>MEVSEVEEEDWRQPVVDYLKYGKLPNDLRWRTNTRRRATHFIYYKGTLYRRTFDEIFLCCLSDDEKVQAMEEAHSRVVVLTNWEQTTFPHKENGLLLAYYGQKLHRLCKKMSSLSIPRQFDPPTT</sequence>
<dbReference type="PANTHER" id="PTHR48475:SF1">
    <property type="entry name" value="RNASE H TYPE-1 DOMAIN-CONTAINING PROTEIN"/>
    <property type="match status" value="1"/>
</dbReference>
<dbReference type="AlphaFoldDB" id="A0AAW2MFK3"/>